<protein>
    <submittedName>
        <fullName evidence="11">Ger(X)C family spore germination protein</fullName>
    </submittedName>
</protein>
<evidence type="ECO:0000256" key="3">
    <source>
        <dbReference type="ARBA" id="ARBA00022544"/>
    </source>
</evidence>
<dbReference type="EMBL" id="CP058649">
    <property type="protein sequence ID" value="QUI21205.1"/>
    <property type="molecule type" value="Genomic_DNA"/>
</dbReference>
<evidence type="ECO:0000256" key="2">
    <source>
        <dbReference type="ARBA" id="ARBA00007886"/>
    </source>
</evidence>
<evidence type="ECO:0000259" key="10">
    <source>
        <dbReference type="Pfam" id="PF25198"/>
    </source>
</evidence>
<evidence type="ECO:0000259" key="9">
    <source>
        <dbReference type="Pfam" id="PF05504"/>
    </source>
</evidence>
<dbReference type="NCBIfam" id="TIGR02887">
    <property type="entry name" value="spore_ger_x_C"/>
    <property type="match status" value="1"/>
</dbReference>
<dbReference type="Pfam" id="PF25198">
    <property type="entry name" value="Spore_GerAC_N"/>
    <property type="match status" value="1"/>
</dbReference>
<dbReference type="Proteomes" id="UP000683246">
    <property type="component" value="Chromosome"/>
</dbReference>
<dbReference type="InterPro" id="IPR038501">
    <property type="entry name" value="Spore_GerAC_C_sf"/>
</dbReference>
<dbReference type="KEGG" id="vpy:HZI73_02415"/>
<dbReference type="PROSITE" id="PS51257">
    <property type="entry name" value="PROKAR_LIPOPROTEIN"/>
    <property type="match status" value="1"/>
</dbReference>
<dbReference type="PANTHER" id="PTHR35789">
    <property type="entry name" value="SPORE GERMINATION PROTEIN B3"/>
    <property type="match status" value="1"/>
</dbReference>
<name>A0A8J8SF37_9FIRM</name>
<evidence type="ECO:0000256" key="5">
    <source>
        <dbReference type="ARBA" id="ARBA00023136"/>
    </source>
</evidence>
<proteinExistence type="inferred from homology"/>
<comment type="subcellular location">
    <subcellularLocation>
        <location evidence="1">Membrane</location>
        <topology evidence="1">Lipid-anchor</topology>
    </subcellularLocation>
</comment>
<dbReference type="Pfam" id="PF05504">
    <property type="entry name" value="Spore_GerAC"/>
    <property type="match status" value="1"/>
</dbReference>
<dbReference type="Gene3D" id="3.30.300.210">
    <property type="entry name" value="Nutrient germinant receptor protein C, domain 3"/>
    <property type="match status" value="1"/>
</dbReference>
<keyword evidence="12" id="KW-1185">Reference proteome</keyword>
<dbReference type="InterPro" id="IPR057336">
    <property type="entry name" value="GerAC_N"/>
</dbReference>
<dbReference type="Gene3D" id="6.20.190.10">
    <property type="entry name" value="Nutrient germinant receptor protein C, domain 1"/>
    <property type="match status" value="1"/>
</dbReference>
<dbReference type="InterPro" id="IPR046953">
    <property type="entry name" value="Spore_GerAC-like_C"/>
</dbReference>
<keyword evidence="6" id="KW-0564">Palmitate</keyword>
<evidence type="ECO:0000256" key="7">
    <source>
        <dbReference type="ARBA" id="ARBA00023288"/>
    </source>
</evidence>
<sequence>MHNTFKKLLLLLMIPFLMFMVTGCWDNVELTERAFISGVGLDKTADDEIELTLQLTKPSEVSQEQDSKTGKEPVWTNTSRGETLHEAVRNQFTTVNRKPYYSHIQIIVIGETLAKDGIKDVLDFFERDHETSLTPMVIIAKGTTAKNIINAKSDLENVPASHIRQIVEASSVNLAILKSQLIDVLKQLSSAGHDLTTSVIEIVNEDTDLNIKDMKIEGAAVFEKDTLIGWLSPCETKGLKYLLNKSGSGIINIENPLDREKMIAIEQLRAKSKIDVRIKDENTLLLVEVKSEGTIGNQEGIGDLSTQEMIDILEEETADVIKQEIHQVITKAQKEYKNDIFGFGEVVHRKYLGAWRQIKNNWDEVFSTTPIKIEVTFKLNNTGIIEKTLEVR</sequence>
<evidence type="ECO:0000256" key="1">
    <source>
        <dbReference type="ARBA" id="ARBA00004635"/>
    </source>
</evidence>
<feature type="region of interest" description="Disordered" evidence="8">
    <location>
        <begin position="57"/>
        <end position="79"/>
    </location>
</feature>
<evidence type="ECO:0000256" key="6">
    <source>
        <dbReference type="ARBA" id="ARBA00023139"/>
    </source>
</evidence>
<evidence type="ECO:0000256" key="8">
    <source>
        <dbReference type="SAM" id="MobiDB-lite"/>
    </source>
</evidence>
<gene>
    <name evidence="11" type="ORF">HZI73_02415</name>
</gene>
<dbReference type="GO" id="GO:0016020">
    <property type="term" value="C:membrane"/>
    <property type="evidence" value="ECO:0007669"/>
    <property type="project" value="UniProtKB-SubCell"/>
</dbReference>
<evidence type="ECO:0000256" key="4">
    <source>
        <dbReference type="ARBA" id="ARBA00022729"/>
    </source>
</evidence>
<feature type="domain" description="Spore germination GerAC-like C-terminal" evidence="9">
    <location>
        <begin position="217"/>
        <end position="383"/>
    </location>
</feature>
<evidence type="ECO:0000313" key="12">
    <source>
        <dbReference type="Proteomes" id="UP000683246"/>
    </source>
</evidence>
<keyword evidence="7" id="KW-0449">Lipoprotein</keyword>
<keyword evidence="3" id="KW-0309">Germination</keyword>
<dbReference type="AlphaFoldDB" id="A0A8J8SF37"/>
<keyword evidence="4" id="KW-0732">Signal</keyword>
<accession>A0A8J8SF37</accession>
<comment type="similarity">
    <text evidence="2">Belongs to the GerABKC lipoprotein family.</text>
</comment>
<dbReference type="PANTHER" id="PTHR35789:SF1">
    <property type="entry name" value="SPORE GERMINATION PROTEIN B3"/>
    <property type="match status" value="1"/>
</dbReference>
<organism evidence="11 12">
    <name type="scientific">Vallitalea pronyensis</name>
    <dbReference type="NCBI Taxonomy" id="1348613"/>
    <lineage>
        <taxon>Bacteria</taxon>
        <taxon>Bacillati</taxon>
        <taxon>Bacillota</taxon>
        <taxon>Clostridia</taxon>
        <taxon>Lachnospirales</taxon>
        <taxon>Vallitaleaceae</taxon>
        <taxon>Vallitalea</taxon>
    </lineage>
</organism>
<reference evidence="11" key="1">
    <citation type="submission" date="2020-07" db="EMBL/GenBank/DDBJ databases">
        <title>Vallitalea pronyensis genome.</title>
        <authorList>
            <person name="Postec A."/>
        </authorList>
    </citation>
    <scope>NUCLEOTIDE SEQUENCE</scope>
    <source>
        <strain evidence="11">FatNI3</strain>
    </source>
</reference>
<dbReference type="InterPro" id="IPR008844">
    <property type="entry name" value="Spore_GerAC-like"/>
</dbReference>
<feature type="domain" description="Spore germination protein N-terminal" evidence="10">
    <location>
        <begin position="26"/>
        <end position="202"/>
    </location>
</feature>
<keyword evidence="5" id="KW-0472">Membrane</keyword>
<evidence type="ECO:0000313" key="11">
    <source>
        <dbReference type="EMBL" id="QUI21205.1"/>
    </source>
</evidence>
<dbReference type="GO" id="GO:0009847">
    <property type="term" value="P:spore germination"/>
    <property type="evidence" value="ECO:0007669"/>
    <property type="project" value="InterPro"/>
</dbReference>
<dbReference type="RefSeq" id="WP_212696669.1">
    <property type="nucleotide sequence ID" value="NZ_CP058649.1"/>
</dbReference>